<feature type="compositionally biased region" description="Low complexity" evidence="1">
    <location>
        <begin position="218"/>
        <end position="240"/>
    </location>
</feature>
<name>A0A1B8GHB5_9PEZI</name>
<evidence type="ECO:0000256" key="2">
    <source>
        <dbReference type="SAM" id="SignalP"/>
    </source>
</evidence>
<sequence>MKFPTIPLLITALASIAAADVAAADNTVYGIMFSPPQQNTARTPSARAITHASSHIKGRQVFSLGARQTCGHGSTCKEICEGCGTTSCGVQDTDGSCICANEAGSCAWPGDGSESGSGGSGSGDDDPKGAYSVSPYCGWGATCLESCDACGTDYCGVRLMAVGNACVCRSLDGECPSGSAGDHRVGLGRGNGTSSDSTYQSSTTGTGTDLPKSTGDVSSETTTSGAASTTQDSTPTQTSDVNLPGAAPGRMEVAVGAAVVGVAALVMAL</sequence>
<dbReference type="GeneID" id="28840961"/>
<keyword evidence="2" id="KW-0732">Signal</keyword>
<accession>A0A1B8GHB5</accession>
<organism evidence="3 4">
    <name type="scientific">Pseudogymnoascus verrucosus</name>
    <dbReference type="NCBI Taxonomy" id="342668"/>
    <lineage>
        <taxon>Eukaryota</taxon>
        <taxon>Fungi</taxon>
        <taxon>Dikarya</taxon>
        <taxon>Ascomycota</taxon>
        <taxon>Pezizomycotina</taxon>
        <taxon>Leotiomycetes</taxon>
        <taxon>Thelebolales</taxon>
        <taxon>Thelebolaceae</taxon>
        <taxon>Pseudogymnoascus</taxon>
    </lineage>
</organism>
<feature type="signal peptide" evidence="2">
    <location>
        <begin position="1"/>
        <end position="24"/>
    </location>
</feature>
<dbReference type="EMBL" id="KV460237">
    <property type="protein sequence ID" value="OBT95232.1"/>
    <property type="molecule type" value="Genomic_DNA"/>
</dbReference>
<dbReference type="OrthoDB" id="3440315at2759"/>
<feature type="compositionally biased region" description="Low complexity" evidence="1">
    <location>
        <begin position="192"/>
        <end position="208"/>
    </location>
</feature>
<dbReference type="RefSeq" id="XP_018128965.1">
    <property type="nucleotide sequence ID" value="XM_018277008.2"/>
</dbReference>
<protein>
    <submittedName>
        <fullName evidence="3">Uncharacterized protein</fullName>
    </submittedName>
</protein>
<keyword evidence="4" id="KW-1185">Reference proteome</keyword>
<gene>
    <name evidence="3" type="ORF">VE01_07575</name>
</gene>
<dbReference type="AlphaFoldDB" id="A0A1B8GHB5"/>
<reference evidence="3 4" key="1">
    <citation type="submission" date="2016-03" db="EMBL/GenBank/DDBJ databases">
        <title>Comparative genomics of Pseudogymnoascus destructans, the fungus causing white-nose syndrome of bats.</title>
        <authorList>
            <person name="Palmer J.M."/>
            <person name="Drees K.P."/>
            <person name="Foster J.T."/>
            <person name="Lindner D.L."/>
        </authorList>
    </citation>
    <scope>NUCLEOTIDE SEQUENCE [LARGE SCALE GENOMIC DNA]</scope>
    <source>
        <strain evidence="3 4">UAMH 10579</strain>
    </source>
</reference>
<dbReference type="Proteomes" id="UP000091956">
    <property type="component" value="Unassembled WGS sequence"/>
</dbReference>
<feature type="region of interest" description="Disordered" evidence="1">
    <location>
        <begin position="186"/>
        <end position="245"/>
    </location>
</feature>
<proteinExistence type="predicted"/>
<evidence type="ECO:0000313" key="4">
    <source>
        <dbReference type="Proteomes" id="UP000091956"/>
    </source>
</evidence>
<evidence type="ECO:0000256" key="1">
    <source>
        <dbReference type="SAM" id="MobiDB-lite"/>
    </source>
</evidence>
<feature type="chain" id="PRO_5008608691" evidence="2">
    <location>
        <begin position="25"/>
        <end position="269"/>
    </location>
</feature>
<evidence type="ECO:0000313" key="3">
    <source>
        <dbReference type="EMBL" id="OBT95232.1"/>
    </source>
</evidence>
<reference evidence="4" key="2">
    <citation type="journal article" date="2018" name="Nat. Commun.">
        <title>Extreme sensitivity to ultraviolet light in the fungal pathogen causing white-nose syndrome of bats.</title>
        <authorList>
            <person name="Palmer J.M."/>
            <person name="Drees K.P."/>
            <person name="Foster J.T."/>
            <person name="Lindner D.L."/>
        </authorList>
    </citation>
    <scope>NUCLEOTIDE SEQUENCE [LARGE SCALE GENOMIC DNA]</scope>
    <source>
        <strain evidence="4">UAMH 10579</strain>
    </source>
</reference>